<dbReference type="SUPFAM" id="SSF53335">
    <property type="entry name" value="S-adenosyl-L-methionine-dependent methyltransferases"/>
    <property type="match status" value="1"/>
</dbReference>
<dbReference type="Proteomes" id="UP000218069">
    <property type="component" value="Unassembled WGS sequence"/>
</dbReference>
<dbReference type="EMBL" id="OANS01000007">
    <property type="protein sequence ID" value="SNX29603.1"/>
    <property type="molecule type" value="Genomic_DNA"/>
</dbReference>
<name>A0A240E2X9_9BURK</name>
<organism evidence="3 4">
    <name type="scientific">Polynucleobacter meluiroseus</name>
    <dbReference type="NCBI Taxonomy" id="1938814"/>
    <lineage>
        <taxon>Bacteria</taxon>
        <taxon>Pseudomonadati</taxon>
        <taxon>Pseudomonadota</taxon>
        <taxon>Betaproteobacteria</taxon>
        <taxon>Burkholderiales</taxon>
        <taxon>Burkholderiaceae</taxon>
        <taxon>Polynucleobacter</taxon>
    </lineage>
</organism>
<dbReference type="GO" id="GO:0032259">
    <property type="term" value="P:methylation"/>
    <property type="evidence" value="ECO:0007669"/>
    <property type="project" value="UniProtKB-KW"/>
</dbReference>
<dbReference type="AlphaFoldDB" id="A0A240E2X9"/>
<dbReference type="GO" id="GO:0008168">
    <property type="term" value="F:methyltransferase activity"/>
    <property type="evidence" value="ECO:0007669"/>
    <property type="project" value="UniProtKB-KW"/>
</dbReference>
<evidence type="ECO:0000259" key="2">
    <source>
        <dbReference type="Pfam" id="PF13649"/>
    </source>
</evidence>
<gene>
    <name evidence="3" type="ORF">SAMN06295945_1983</name>
</gene>
<feature type="domain" description="Methyltransferase" evidence="2">
    <location>
        <begin position="151"/>
        <end position="244"/>
    </location>
</feature>
<dbReference type="Pfam" id="PF13649">
    <property type="entry name" value="Methyltransf_25"/>
    <property type="match status" value="1"/>
</dbReference>
<dbReference type="PANTHER" id="PTHR43861">
    <property type="entry name" value="TRANS-ACONITATE 2-METHYLTRANSFERASE-RELATED"/>
    <property type="match status" value="1"/>
</dbReference>
<evidence type="ECO:0000313" key="4">
    <source>
        <dbReference type="Proteomes" id="UP000218069"/>
    </source>
</evidence>
<keyword evidence="1 3" id="KW-0808">Transferase</keyword>
<proteinExistence type="predicted"/>
<dbReference type="OrthoDB" id="9790457at2"/>
<accession>A0A240E2X9</accession>
<dbReference type="InterPro" id="IPR029063">
    <property type="entry name" value="SAM-dependent_MTases_sf"/>
</dbReference>
<dbReference type="RefSeq" id="WP_096674834.1">
    <property type="nucleotide sequence ID" value="NZ_OANS01000007.1"/>
</dbReference>
<evidence type="ECO:0000256" key="1">
    <source>
        <dbReference type="ARBA" id="ARBA00022679"/>
    </source>
</evidence>
<dbReference type="CDD" id="cd02440">
    <property type="entry name" value="AdoMet_MTases"/>
    <property type="match status" value="1"/>
</dbReference>
<protein>
    <submittedName>
        <fullName evidence="3">Methyltransferase domain-containing protein</fullName>
    </submittedName>
</protein>
<sequence length="321" mass="36793">MNNTLTRLVAKEVARNSNFLMMLSNRVRKRVKISSLKELDIFFQNFDKKYNPNNLSEDAIKELLGVYYSDIPFLPKDAHSSSYEEAQWNFFLSLTKNSSYNLENEGGGLDFKDIKDNFYPFNTQSSSEVGKSFIAQGFALSSMNLRPNSKILEFGPGWGNLSVSLAMMGHDVTVIEANKEFIDLIDFRVKKHGRSIRAICDDMGNYARSCTEKYDAIVFAAAFHHCREPQMMLCNLSRMLNEAGLICFSEEPIMYAKNQFLPYPWGIRLDGLSLYAIRQWGWLEYGFQYKHLQEMCVIAELKCQRIPSLNHGVADVVLAKK</sequence>
<dbReference type="InterPro" id="IPR041698">
    <property type="entry name" value="Methyltransf_25"/>
</dbReference>
<dbReference type="Gene3D" id="3.40.50.150">
    <property type="entry name" value="Vaccinia Virus protein VP39"/>
    <property type="match status" value="1"/>
</dbReference>
<reference evidence="4" key="1">
    <citation type="submission" date="2017-08" db="EMBL/GenBank/DDBJ databases">
        <authorList>
            <person name="Varghese N."/>
            <person name="Submissions S."/>
        </authorList>
    </citation>
    <scope>NUCLEOTIDE SEQUENCE [LARGE SCALE GENOMIC DNA]</scope>
    <source>
        <strain evidence="4">AP-Melu-1000-B4</strain>
    </source>
</reference>
<keyword evidence="4" id="KW-1185">Reference proteome</keyword>
<evidence type="ECO:0000313" key="3">
    <source>
        <dbReference type="EMBL" id="SNX29603.1"/>
    </source>
</evidence>
<keyword evidence="3" id="KW-0489">Methyltransferase</keyword>